<dbReference type="Proteomes" id="UP000008827">
    <property type="component" value="Chromosome 19"/>
</dbReference>
<dbReference type="AlphaFoldDB" id="A0A0R0ENI2"/>
<gene>
    <name evidence="3" type="ORF">GLYMA_19G165100</name>
</gene>
<feature type="compositionally biased region" description="Polar residues" evidence="1">
    <location>
        <begin position="190"/>
        <end position="203"/>
    </location>
</feature>
<keyword evidence="5" id="KW-1185">Reference proteome</keyword>
<dbReference type="Pfam" id="PF07498">
    <property type="entry name" value="Rho_N"/>
    <property type="match status" value="1"/>
</dbReference>
<evidence type="ECO:0000313" key="4">
    <source>
        <dbReference type="EnsemblPlants" id="KRG95670"/>
    </source>
</evidence>
<dbReference type="EMBL" id="CM000852">
    <property type="protein sequence ID" value="KRG95670.1"/>
    <property type="molecule type" value="Genomic_DNA"/>
</dbReference>
<dbReference type="SMR" id="A0A0R0ENI2"/>
<dbReference type="STRING" id="3847.A0A0R0ENI2"/>
<dbReference type="EnsemblPlants" id="KRG95670">
    <property type="protein sequence ID" value="KRG95670"/>
    <property type="gene ID" value="GLYMA_19G165100"/>
</dbReference>
<dbReference type="InParanoid" id="A0A0R0ENI2"/>
<reference evidence="3" key="3">
    <citation type="submission" date="2018-07" db="EMBL/GenBank/DDBJ databases">
        <title>WGS assembly of Glycine max.</title>
        <authorList>
            <person name="Schmutz J."/>
            <person name="Cannon S."/>
            <person name="Schlueter J."/>
            <person name="Ma J."/>
            <person name="Mitros T."/>
            <person name="Nelson W."/>
            <person name="Hyten D."/>
            <person name="Song Q."/>
            <person name="Thelen J."/>
            <person name="Cheng J."/>
            <person name="Xu D."/>
            <person name="Hellsten U."/>
            <person name="May G."/>
            <person name="Yu Y."/>
            <person name="Sakurai T."/>
            <person name="Umezawa T."/>
            <person name="Bhattacharyya M."/>
            <person name="Sandhu D."/>
            <person name="Valliyodan B."/>
            <person name="Lindquist E."/>
            <person name="Peto M."/>
            <person name="Grant D."/>
            <person name="Shu S."/>
            <person name="Goodstein D."/>
            <person name="Barry K."/>
            <person name="Futrell-Griggs M."/>
            <person name="Abernathy B."/>
            <person name="Du J."/>
            <person name="Tian Z."/>
            <person name="Zhu L."/>
            <person name="Gill N."/>
            <person name="Joshi T."/>
            <person name="Libault M."/>
            <person name="Sethuraman A."/>
            <person name="Zhang X."/>
            <person name="Shinozaki K."/>
            <person name="Nguyen H."/>
            <person name="Wing R."/>
            <person name="Cregan P."/>
            <person name="Specht J."/>
            <person name="Grimwood J."/>
            <person name="Rokhsar D."/>
            <person name="Stacey G."/>
            <person name="Shoemaker R."/>
            <person name="Jackson S."/>
        </authorList>
    </citation>
    <scope>NUCLEOTIDE SEQUENCE</scope>
    <source>
        <tissue evidence="3">Callus</tissue>
    </source>
</reference>
<evidence type="ECO:0000256" key="1">
    <source>
        <dbReference type="SAM" id="MobiDB-lite"/>
    </source>
</evidence>
<feature type="region of interest" description="Disordered" evidence="1">
    <location>
        <begin position="88"/>
        <end position="108"/>
    </location>
</feature>
<dbReference type="GO" id="GO:1901259">
    <property type="term" value="P:chloroplast rRNA processing"/>
    <property type="evidence" value="ECO:0000318"/>
    <property type="project" value="GO_Central"/>
</dbReference>
<accession>A0A0R0ENI2</accession>
<dbReference type="Gramene" id="KRG95670">
    <property type="protein sequence ID" value="KRG95670"/>
    <property type="gene ID" value="GLYMA_19G165100"/>
</dbReference>
<name>A0A0R0ENI2_SOYBN</name>
<dbReference type="OMA" id="CFYNPAV"/>
<proteinExistence type="predicted"/>
<dbReference type="GO" id="GO:0003729">
    <property type="term" value="F:mRNA binding"/>
    <property type="evidence" value="ECO:0000318"/>
    <property type="project" value="GO_Central"/>
</dbReference>
<reference evidence="3 4" key="1">
    <citation type="journal article" date="2010" name="Nature">
        <title>Genome sequence of the palaeopolyploid soybean.</title>
        <authorList>
            <person name="Schmutz J."/>
            <person name="Cannon S.B."/>
            <person name="Schlueter J."/>
            <person name="Ma J."/>
            <person name="Mitros T."/>
            <person name="Nelson W."/>
            <person name="Hyten D.L."/>
            <person name="Song Q."/>
            <person name="Thelen J.J."/>
            <person name="Cheng J."/>
            <person name="Xu D."/>
            <person name="Hellsten U."/>
            <person name="May G.D."/>
            <person name="Yu Y."/>
            <person name="Sakurai T."/>
            <person name="Umezawa T."/>
            <person name="Bhattacharyya M.K."/>
            <person name="Sandhu D."/>
            <person name="Valliyodan B."/>
            <person name="Lindquist E."/>
            <person name="Peto M."/>
            <person name="Grant D."/>
            <person name="Shu S."/>
            <person name="Goodstein D."/>
            <person name="Barry K."/>
            <person name="Futrell-Griggs M."/>
            <person name="Abernathy B."/>
            <person name="Du J."/>
            <person name="Tian Z."/>
            <person name="Zhu L."/>
            <person name="Gill N."/>
            <person name="Joshi T."/>
            <person name="Libault M."/>
            <person name="Sethuraman A."/>
            <person name="Zhang X.-C."/>
            <person name="Shinozaki K."/>
            <person name="Nguyen H.T."/>
            <person name="Wing R.A."/>
            <person name="Cregan P."/>
            <person name="Specht J."/>
            <person name="Grimwood J."/>
            <person name="Rokhsar D."/>
            <person name="Stacey G."/>
            <person name="Shoemaker R.C."/>
            <person name="Jackson S.A."/>
        </authorList>
    </citation>
    <scope>NUCLEOTIDE SEQUENCE [LARGE SCALE GENOMIC DNA]</scope>
    <source>
        <strain evidence="4">cv. Williams 82</strain>
        <tissue evidence="3">Callus</tissue>
    </source>
</reference>
<organism evidence="3">
    <name type="scientific">Glycine max</name>
    <name type="common">Soybean</name>
    <name type="synonym">Glycine hispida</name>
    <dbReference type="NCBI Taxonomy" id="3847"/>
    <lineage>
        <taxon>Eukaryota</taxon>
        <taxon>Viridiplantae</taxon>
        <taxon>Streptophyta</taxon>
        <taxon>Embryophyta</taxon>
        <taxon>Tracheophyta</taxon>
        <taxon>Spermatophyta</taxon>
        <taxon>Magnoliopsida</taxon>
        <taxon>eudicotyledons</taxon>
        <taxon>Gunneridae</taxon>
        <taxon>Pentapetalae</taxon>
        <taxon>rosids</taxon>
        <taxon>fabids</taxon>
        <taxon>Fabales</taxon>
        <taxon>Fabaceae</taxon>
        <taxon>Papilionoideae</taxon>
        <taxon>50 kb inversion clade</taxon>
        <taxon>NPAAA clade</taxon>
        <taxon>indigoferoid/millettioid clade</taxon>
        <taxon>Phaseoleae</taxon>
        <taxon>Glycine</taxon>
        <taxon>Glycine subgen. Soja</taxon>
    </lineage>
</organism>
<dbReference type="OrthoDB" id="652255at2759"/>
<dbReference type="InterPro" id="IPR011112">
    <property type="entry name" value="Rho-like_N"/>
</dbReference>
<dbReference type="GO" id="GO:0009507">
    <property type="term" value="C:chloroplast"/>
    <property type="evidence" value="ECO:0000318"/>
    <property type="project" value="GO_Central"/>
</dbReference>
<dbReference type="GO" id="GO:0006353">
    <property type="term" value="P:DNA-templated transcription termination"/>
    <property type="evidence" value="ECO:0007669"/>
    <property type="project" value="InterPro"/>
</dbReference>
<reference evidence="4" key="2">
    <citation type="submission" date="2018-02" db="UniProtKB">
        <authorList>
            <consortium name="EnsemblPlants"/>
        </authorList>
    </citation>
    <scope>IDENTIFICATION</scope>
    <source>
        <strain evidence="4">Williams 82</strain>
    </source>
</reference>
<feature type="compositionally biased region" description="Polar residues" evidence="1">
    <location>
        <begin position="88"/>
        <end position="104"/>
    </location>
</feature>
<dbReference type="GO" id="GO:0010239">
    <property type="term" value="P:chloroplast mRNA processing"/>
    <property type="evidence" value="ECO:0000318"/>
    <property type="project" value="GO_Central"/>
</dbReference>
<dbReference type="SMART" id="SM00959">
    <property type="entry name" value="Rho_N"/>
    <property type="match status" value="1"/>
</dbReference>
<dbReference type="GO" id="GO:0019843">
    <property type="term" value="F:rRNA binding"/>
    <property type="evidence" value="ECO:0000318"/>
    <property type="project" value="GO_Central"/>
</dbReference>
<evidence type="ECO:0000259" key="2">
    <source>
        <dbReference type="SMART" id="SM00959"/>
    </source>
</evidence>
<evidence type="ECO:0000313" key="3">
    <source>
        <dbReference type="EMBL" id="KRG95670.1"/>
    </source>
</evidence>
<dbReference type="PANTHER" id="PTHR34449:SF5">
    <property type="entry name" value="ATP BINDING _ ATPASE"/>
    <property type="match status" value="1"/>
</dbReference>
<dbReference type="FunCoup" id="A0A0R0ENI2">
    <property type="interactions" value="3080"/>
</dbReference>
<dbReference type="PANTHER" id="PTHR34449">
    <property type="entry name" value="RHO TERMINATION FACTOR"/>
    <property type="match status" value="1"/>
</dbReference>
<feature type="domain" description="Rho termination factor-like N-terminal" evidence="2">
    <location>
        <begin position="277"/>
        <end position="313"/>
    </location>
</feature>
<feature type="region of interest" description="Disordered" evidence="1">
    <location>
        <begin position="164"/>
        <end position="203"/>
    </location>
</feature>
<evidence type="ECO:0000313" key="5">
    <source>
        <dbReference type="Proteomes" id="UP000008827"/>
    </source>
</evidence>
<sequence length="313" mass="34864">MLQAMHLMANNVAGCGVSEGRFLPCSGVSRRTASAFSCSSQGYHRIHSRVEIRGLKCSSMGGSFVSRKWLNEERDSFENIEEDMLSSKNGPLVSHSSTPKNHANATPRPKEKEILALFKKVQARLRKRATIEEIKKVEASQAQSKDNGSVDSLLKLLRKHSVEQVKRSSGVNRGKNFSLDQLQDGDQDNESQSIKFSDLDGTQNNESQEINISLYQSVSNDDKDVKAVPLSNVIIEKDQDQLGVKLDPEPEHDSELELDPKDELLFPEDQQVEQHQDLSTMKLSQLRALAKSRGLKGFSKMKKGELVELLTGS</sequence>
<protein>
    <recommendedName>
        <fullName evidence="2">Rho termination factor-like N-terminal domain-containing protein</fullName>
    </recommendedName>
</protein>